<dbReference type="GO" id="GO:0080044">
    <property type="term" value="F:quercetin 7-O-glucosyltransferase activity"/>
    <property type="evidence" value="ECO:0007669"/>
    <property type="project" value="TreeGrafter"/>
</dbReference>
<dbReference type="EMBL" id="RDQH01000337">
    <property type="protein sequence ID" value="RXH84710.1"/>
    <property type="molecule type" value="Genomic_DNA"/>
</dbReference>
<comment type="caution">
    <text evidence="2">The sequence shown here is derived from an EMBL/GenBank/DDBJ whole genome shotgun (WGS) entry which is preliminary data.</text>
</comment>
<dbReference type="GO" id="GO:0080043">
    <property type="term" value="F:quercetin 3-O-glucosyltransferase activity"/>
    <property type="evidence" value="ECO:0007669"/>
    <property type="project" value="TreeGrafter"/>
</dbReference>
<organism evidence="2 3">
    <name type="scientific">Malus domestica</name>
    <name type="common">Apple</name>
    <name type="synonym">Pyrus malus</name>
    <dbReference type="NCBI Taxonomy" id="3750"/>
    <lineage>
        <taxon>Eukaryota</taxon>
        <taxon>Viridiplantae</taxon>
        <taxon>Streptophyta</taxon>
        <taxon>Embryophyta</taxon>
        <taxon>Tracheophyta</taxon>
        <taxon>Spermatophyta</taxon>
        <taxon>Magnoliopsida</taxon>
        <taxon>eudicotyledons</taxon>
        <taxon>Gunneridae</taxon>
        <taxon>Pentapetalae</taxon>
        <taxon>rosids</taxon>
        <taxon>fabids</taxon>
        <taxon>Rosales</taxon>
        <taxon>Rosaceae</taxon>
        <taxon>Amygdaloideae</taxon>
        <taxon>Maleae</taxon>
        <taxon>Malus</taxon>
    </lineage>
</organism>
<dbReference type="SUPFAM" id="SSF53756">
    <property type="entry name" value="UDP-Glycosyltransferase/glycogen phosphorylase"/>
    <property type="match status" value="1"/>
</dbReference>
<evidence type="ECO:0000313" key="2">
    <source>
        <dbReference type="EMBL" id="RXH84710.1"/>
    </source>
</evidence>
<reference evidence="2 3" key="1">
    <citation type="submission" date="2018-10" db="EMBL/GenBank/DDBJ databases">
        <title>A high-quality apple genome assembly.</title>
        <authorList>
            <person name="Hu J."/>
        </authorList>
    </citation>
    <scope>NUCLEOTIDE SEQUENCE [LARGE SCALE GENOMIC DNA]</scope>
    <source>
        <strain evidence="3">cv. HFTH1</strain>
        <tissue evidence="2">Young leaf</tissue>
    </source>
</reference>
<evidence type="ECO:0000256" key="1">
    <source>
        <dbReference type="ARBA" id="ARBA00009995"/>
    </source>
</evidence>
<comment type="similarity">
    <text evidence="1">Belongs to the UDP-glycosyltransferase family.</text>
</comment>
<accession>A0A498IN87</accession>
<gene>
    <name evidence="2" type="ORF">DVH24_032994</name>
</gene>
<dbReference type="PANTHER" id="PTHR11926">
    <property type="entry name" value="GLUCOSYL/GLUCURONOSYL TRANSFERASES"/>
    <property type="match status" value="1"/>
</dbReference>
<keyword evidence="3" id="KW-1185">Reference proteome</keyword>
<dbReference type="Proteomes" id="UP000290289">
    <property type="component" value="Chromosome 11"/>
</dbReference>
<dbReference type="Gene3D" id="3.40.50.2000">
    <property type="entry name" value="Glycogen Phosphorylase B"/>
    <property type="match status" value="2"/>
</dbReference>
<evidence type="ECO:0000313" key="3">
    <source>
        <dbReference type="Proteomes" id="UP000290289"/>
    </source>
</evidence>
<proteinExistence type="inferred from homology"/>
<sequence>MSVLTLRSLKLDPSVYRFYNAGTGTMTPTTKMSEVIFSRHLEHRDDLEQSSLARLKKEYQIPLFPTGHLHKTVPSPSTSLLKEDQSCMSWLDKQAHNSIIYVSLGSTTFMDGKN</sequence>
<protein>
    <submittedName>
        <fullName evidence="2">Uncharacterized protein</fullName>
    </submittedName>
</protein>
<dbReference type="AlphaFoldDB" id="A0A498IN87"/>
<name>A0A498IN87_MALDO</name>
<dbReference type="PANTHER" id="PTHR11926:SF1489">
    <property type="entry name" value="HEXOSYLTRANSFERASE-RELATED"/>
    <property type="match status" value="1"/>
</dbReference>